<comment type="caution">
    <text evidence="2">The sequence shown here is derived from an EMBL/GenBank/DDBJ whole genome shotgun (WGS) entry which is preliminary data.</text>
</comment>
<organism evidence="2 3">
    <name type="scientific">Aphis craccivora</name>
    <name type="common">Cowpea aphid</name>
    <dbReference type="NCBI Taxonomy" id="307492"/>
    <lineage>
        <taxon>Eukaryota</taxon>
        <taxon>Metazoa</taxon>
        <taxon>Ecdysozoa</taxon>
        <taxon>Arthropoda</taxon>
        <taxon>Hexapoda</taxon>
        <taxon>Insecta</taxon>
        <taxon>Pterygota</taxon>
        <taxon>Neoptera</taxon>
        <taxon>Paraneoptera</taxon>
        <taxon>Hemiptera</taxon>
        <taxon>Sternorrhyncha</taxon>
        <taxon>Aphidomorpha</taxon>
        <taxon>Aphidoidea</taxon>
        <taxon>Aphididae</taxon>
        <taxon>Aphidini</taxon>
        <taxon>Aphis</taxon>
        <taxon>Aphis</taxon>
    </lineage>
</organism>
<protein>
    <submittedName>
        <fullName evidence="2">Uncharacterized protein</fullName>
    </submittedName>
</protein>
<evidence type="ECO:0000313" key="3">
    <source>
        <dbReference type="Proteomes" id="UP000478052"/>
    </source>
</evidence>
<keyword evidence="3" id="KW-1185">Reference proteome</keyword>
<gene>
    <name evidence="2" type="ORF">FWK35_00034298</name>
</gene>
<dbReference type="Proteomes" id="UP000478052">
    <property type="component" value="Unassembled WGS sequence"/>
</dbReference>
<feature type="compositionally biased region" description="Polar residues" evidence="1">
    <location>
        <begin position="145"/>
        <end position="156"/>
    </location>
</feature>
<proteinExistence type="predicted"/>
<sequence length="175" mass="20021">MHLNQMITIHHYKQLYGYNIEEQNLLLNKMCIGKLASRFSKKAILMHINGTKALLKVEVTFNQQNKPRCIKKFIFLTLFKRGTRKDLNALFKIRLIILGKNIGIVSNQSNTVDKNDEEFLVAKTLQQLDVKINNVKENSEDAESLTDTTSGNVSSKDGNKIQHDLELDPTEYIAD</sequence>
<feature type="compositionally biased region" description="Basic and acidic residues" evidence="1">
    <location>
        <begin position="157"/>
        <end position="166"/>
    </location>
</feature>
<accession>A0A6G0W335</accession>
<reference evidence="2 3" key="1">
    <citation type="submission" date="2019-08" db="EMBL/GenBank/DDBJ databases">
        <title>Whole genome of Aphis craccivora.</title>
        <authorList>
            <person name="Voronova N.V."/>
            <person name="Shulinski R.S."/>
            <person name="Bandarenka Y.V."/>
            <person name="Zhorov D.G."/>
            <person name="Warner D."/>
        </authorList>
    </citation>
    <scope>NUCLEOTIDE SEQUENCE [LARGE SCALE GENOMIC DNA]</scope>
    <source>
        <strain evidence="2">180601</strain>
        <tissue evidence="2">Whole Body</tissue>
    </source>
</reference>
<evidence type="ECO:0000313" key="2">
    <source>
        <dbReference type="EMBL" id="KAF0721389.1"/>
    </source>
</evidence>
<feature type="region of interest" description="Disordered" evidence="1">
    <location>
        <begin position="139"/>
        <end position="175"/>
    </location>
</feature>
<name>A0A6G0W335_APHCR</name>
<dbReference type="EMBL" id="VUJU01009202">
    <property type="protein sequence ID" value="KAF0721389.1"/>
    <property type="molecule type" value="Genomic_DNA"/>
</dbReference>
<evidence type="ECO:0000256" key="1">
    <source>
        <dbReference type="SAM" id="MobiDB-lite"/>
    </source>
</evidence>
<dbReference type="AlphaFoldDB" id="A0A6G0W335"/>